<reference evidence="10" key="1">
    <citation type="submission" date="2020-10" db="EMBL/GenBank/DDBJ databases">
        <title>Unveiling of a novel bifunctional photoreceptor, Dualchrome1, isolated from a cosmopolitan green alga.</title>
        <authorList>
            <person name="Suzuki S."/>
            <person name="Kawachi M."/>
        </authorList>
    </citation>
    <scope>NUCLEOTIDE SEQUENCE</scope>
    <source>
        <strain evidence="10">NIES 2893</strain>
    </source>
</reference>
<dbReference type="PANTHER" id="PTHR43184">
    <property type="entry name" value="MAJOR FACILITATOR SUPERFAMILY TRANSPORTER 16, ISOFORM B"/>
    <property type="match status" value="1"/>
</dbReference>
<dbReference type="Proteomes" id="UP000660262">
    <property type="component" value="Unassembled WGS sequence"/>
</dbReference>
<dbReference type="Pfam" id="PF07690">
    <property type="entry name" value="MFS_1"/>
    <property type="match status" value="1"/>
</dbReference>
<feature type="transmembrane region" description="Helical" evidence="8">
    <location>
        <begin position="191"/>
        <end position="214"/>
    </location>
</feature>
<keyword evidence="5 8" id="KW-0812">Transmembrane</keyword>
<dbReference type="GO" id="GO:0055062">
    <property type="term" value="P:phosphate ion homeostasis"/>
    <property type="evidence" value="ECO:0007669"/>
    <property type="project" value="UniProtKB-ARBA"/>
</dbReference>
<evidence type="ECO:0000313" key="11">
    <source>
        <dbReference type="Proteomes" id="UP000660262"/>
    </source>
</evidence>
<feature type="transmembrane region" description="Helical" evidence="8">
    <location>
        <begin position="150"/>
        <end position="171"/>
    </location>
</feature>
<dbReference type="Gene3D" id="1.20.1250.20">
    <property type="entry name" value="MFS general substrate transporter like domains"/>
    <property type="match status" value="2"/>
</dbReference>
<dbReference type="AlphaFoldDB" id="A0A830HF37"/>
<evidence type="ECO:0000256" key="3">
    <source>
        <dbReference type="ARBA" id="ARBA00022448"/>
    </source>
</evidence>
<dbReference type="GO" id="GO:0022857">
    <property type="term" value="F:transmembrane transporter activity"/>
    <property type="evidence" value="ECO:0007669"/>
    <property type="project" value="InterPro"/>
</dbReference>
<comment type="similarity">
    <text evidence="2">Belongs to the major facilitator superfamily. Organophosphate:Pi antiporter (OPA) (TC 2.A.1.4) family.</text>
</comment>
<dbReference type="InterPro" id="IPR020846">
    <property type="entry name" value="MFS_dom"/>
</dbReference>
<feature type="transmembrane region" description="Helical" evidence="8">
    <location>
        <begin position="93"/>
        <end position="111"/>
    </location>
</feature>
<comment type="caution">
    <text evidence="10">The sequence shown here is derived from an EMBL/GenBank/DDBJ whole genome shotgun (WGS) entry which is preliminary data.</text>
</comment>
<accession>A0A830HF37</accession>
<evidence type="ECO:0000256" key="7">
    <source>
        <dbReference type="ARBA" id="ARBA00023136"/>
    </source>
</evidence>
<dbReference type="PROSITE" id="PS50850">
    <property type="entry name" value="MFS"/>
    <property type="match status" value="1"/>
</dbReference>
<evidence type="ECO:0000256" key="8">
    <source>
        <dbReference type="SAM" id="Phobius"/>
    </source>
</evidence>
<feature type="transmembrane region" description="Helical" evidence="8">
    <location>
        <begin position="290"/>
        <end position="314"/>
    </location>
</feature>
<keyword evidence="3" id="KW-0813">Transport</keyword>
<dbReference type="PIRSF" id="PIRSF002808">
    <property type="entry name" value="Hexose_phosphate_transp"/>
    <property type="match status" value="1"/>
</dbReference>
<evidence type="ECO:0000256" key="2">
    <source>
        <dbReference type="ARBA" id="ARBA00009598"/>
    </source>
</evidence>
<keyword evidence="4" id="KW-0762">Sugar transport</keyword>
<proteinExistence type="inferred from homology"/>
<feature type="domain" description="Major facilitator superfamily (MFS) profile" evidence="9">
    <location>
        <begin position="27"/>
        <end position="492"/>
    </location>
</feature>
<feature type="transmembrane region" description="Helical" evidence="8">
    <location>
        <begin position="25"/>
        <end position="42"/>
    </location>
</feature>
<dbReference type="InterPro" id="IPR011701">
    <property type="entry name" value="MFS"/>
</dbReference>
<dbReference type="PANTHER" id="PTHR43184:SF12">
    <property type="entry name" value="SUGAR PHOSPHATE EXCHANGER 3"/>
    <property type="match status" value="1"/>
</dbReference>
<dbReference type="EMBL" id="BNJQ01000010">
    <property type="protein sequence ID" value="GHP05398.1"/>
    <property type="molecule type" value="Genomic_DNA"/>
</dbReference>
<evidence type="ECO:0000256" key="5">
    <source>
        <dbReference type="ARBA" id="ARBA00022692"/>
    </source>
</evidence>
<sequence length="505" mass="53784">MMSQTTICAAMRGDGGVDKARRRRIMLFFACWIGYLAVYLCRKPFAVAKANLAASLEISSPGLSFIDTAFLASYSIGAFVGGRLGDKIGVRRTLVFSMGISALSTYIFALVPSPSLPLLAIIWAVNGLAQGCPYPVFLKVLSDTFGDENLSMTAGLWSTSSYLGGAMGNAIASAMMNHRMAMSGGKTVENVWRAAFVPGSMVLMCTTAFVARIIHLYYDKKDFSSASLPAPTTARPYSAVKRKTSDSIVPVLSLSDDVDSGTVCDDGGSTGATGDGGVVLIINIIRNTPYLLSISASYFLVKLVRYSLLMWLPFMLTQAKGLSTNSAGALSSCFEMGSMIGSIFAGWACDHLASGRRLLVVWCMLLGTAFATLYYARLDLYPPTSPESCVFYEIVVLIIMGAAIAGPDTLLSGPIAQDCASNSSEKNCSSTIVGIVDGLGSIGAIFQGPYTAAIIKNSEMTQQWSNLHVSFALCLFLAALLLSSGALPDEARRKSSHHWVKALYS</sequence>
<dbReference type="GO" id="GO:0016020">
    <property type="term" value="C:membrane"/>
    <property type="evidence" value="ECO:0007669"/>
    <property type="project" value="UniProtKB-SubCell"/>
</dbReference>
<protein>
    <recommendedName>
        <fullName evidence="9">Major facilitator superfamily (MFS) profile domain-containing protein</fullName>
    </recommendedName>
</protein>
<dbReference type="SUPFAM" id="SSF103473">
    <property type="entry name" value="MFS general substrate transporter"/>
    <property type="match status" value="1"/>
</dbReference>
<feature type="transmembrane region" description="Helical" evidence="8">
    <location>
        <begin position="62"/>
        <end position="81"/>
    </location>
</feature>
<comment type="subcellular location">
    <subcellularLocation>
        <location evidence="1">Membrane</location>
        <topology evidence="1">Multi-pass membrane protein</topology>
    </subcellularLocation>
</comment>
<evidence type="ECO:0000256" key="4">
    <source>
        <dbReference type="ARBA" id="ARBA00022597"/>
    </source>
</evidence>
<organism evidence="10 11">
    <name type="scientific">Pycnococcus provasolii</name>
    <dbReference type="NCBI Taxonomy" id="41880"/>
    <lineage>
        <taxon>Eukaryota</taxon>
        <taxon>Viridiplantae</taxon>
        <taxon>Chlorophyta</taxon>
        <taxon>Pseudoscourfieldiophyceae</taxon>
        <taxon>Pseudoscourfieldiales</taxon>
        <taxon>Pycnococcaceae</taxon>
        <taxon>Pycnococcus</taxon>
    </lineage>
</organism>
<keyword evidence="11" id="KW-1185">Reference proteome</keyword>
<feature type="transmembrane region" description="Helical" evidence="8">
    <location>
        <begin position="359"/>
        <end position="378"/>
    </location>
</feature>
<evidence type="ECO:0000256" key="6">
    <source>
        <dbReference type="ARBA" id="ARBA00022989"/>
    </source>
</evidence>
<dbReference type="OrthoDB" id="3639251at2759"/>
<evidence type="ECO:0000256" key="1">
    <source>
        <dbReference type="ARBA" id="ARBA00004141"/>
    </source>
</evidence>
<feature type="transmembrane region" description="Helical" evidence="8">
    <location>
        <begin position="326"/>
        <end position="347"/>
    </location>
</feature>
<dbReference type="InterPro" id="IPR000849">
    <property type="entry name" value="Sugar_P_transporter"/>
</dbReference>
<evidence type="ECO:0000313" key="10">
    <source>
        <dbReference type="EMBL" id="GHP05398.1"/>
    </source>
</evidence>
<gene>
    <name evidence="10" type="ORF">PPROV_000414900</name>
</gene>
<evidence type="ECO:0000259" key="9">
    <source>
        <dbReference type="PROSITE" id="PS50850"/>
    </source>
</evidence>
<keyword evidence="7 8" id="KW-0472">Membrane</keyword>
<feature type="transmembrane region" description="Helical" evidence="8">
    <location>
        <begin position="117"/>
        <end position="138"/>
    </location>
</feature>
<keyword evidence="6 8" id="KW-1133">Transmembrane helix</keyword>
<feature type="transmembrane region" description="Helical" evidence="8">
    <location>
        <begin position="467"/>
        <end position="487"/>
    </location>
</feature>
<dbReference type="InterPro" id="IPR036259">
    <property type="entry name" value="MFS_trans_sf"/>
</dbReference>
<name>A0A830HF37_9CHLO</name>
<feature type="transmembrane region" description="Helical" evidence="8">
    <location>
        <begin position="390"/>
        <end position="411"/>
    </location>
</feature>
<feature type="transmembrane region" description="Helical" evidence="8">
    <location>
        <begin position="432"/>
        <end position="455"/>
    </location>
</feature>